<dbReference type="PANTHER" id="PTHR24305:SF112">
    <property type="entry name" value="L-ORNITHINE-N5-MONOOXYGENASE (EUROFUNG)"/>
    <property type="match status" value="1"/>
</dbReference>
<evidence type="ECO:0000256" key="13">
    <source>
        <dbReference type="SAM" id="Phobius"/>
    </source>
</evidence>
<dbReference type="Proteomes" id="UP000235023">
    <property type="component" value="Unassembled WGS sequence"/>
</dbReference>
<dbReference type="InterPro" id="IPR036396">
    <property type="entry name" value="Cyt_P450_sf"/>
</dbReference>
<evidence type="ECO:0000313" key="15">
    <source>
        <dbReference type="Proteomes" id="UP000235023"/>
    </source>
</evidence>
<feature type="transmembrane region" description="Helical" evidence="13">
    <location>
        <begin position="36"/>
        <end position="55"/>
    </location>
</feature>
<name>A0A2J5HU44_9EURO</name>
<dbReference type="InterPro" id="IPR050121">
    <property type="entry name" value="Cytochrome_P450_monoxygenase"/>
</dbReference>
<evidence type="ECO:0000256" key="6">
    <source>
        <dbReference type="ARBA" id="ARBA00022723"/>
    </source>
</evidence>
<dbReference type="PRINTS" id="PR00385">
    <property type="entry name" value="P450"/>
</dbReference>
<organism evidence="14 15">
    <name type="scientific">Aspergillus taichungensis</name>
    <dbReference type="NCBI Taxonomy" id="482145"/>
    <lineage>
        <taxon>Eukaryota</taxon>
        <taxon>Fungi</taxon>
        <taxon>Dikarya</taxon>
        <taxon>Ascomycota</taxon>
        <taxon>Pezizomycotina</taxon>
        <taxon>Eurotiomycetes</taxon>
        <taxon>Eurotiomycetidae</taxon>
        <taxon>Eurotiales</taxon>
        <taxon>Aspergillaceae</taxon>
        <taxon>Aspergillus</taxon>
        <taxon>Aspergillus subgen. Circumdati</taxon>
    </lineage>
</organism>
<dbReference type="GO" id="GO:1902181">
    <property type="term" value="P:verruculogen biosynthetic process"/>
    <property type="evidence" value="ECO:0007669"/>
    <property type="project" value="UniProtKB-ARBA"/>
</dbReference>
<keyword evidence="6 12" id="KW-0479">Metal-binding</keyword>
<keyword evidence="4 12" id="KW-0349">Heme</keyword>
<keyword evidence="10" id="KW-0503">Monooxygenase</keyword>
<evidence type="ECO:0000256" key="8">
    <source>
        <dbReference type="ARBA" id="ARBA00023002"/>
    </source>
</evidence>
<dbReference type="CDD" id="cd11061">
    <property type="entry name" value="CYP67-like"/>
    <property type="match status" value="1"/>
</dbReference>
<comment type="cofactor">
    <cofactor evidence="1 12">
        <name>heme</name>
        <dbReference type="ChEBI" id="CHEBI:30413"/>
    </cofactor>
</comment>
<dbReference type="GO" id="GO:0005506">
    <property type="term" value="F:iron ion binding"/>
    <property type="evidence" value="ECO:0007669"/>
    <property type="project" value="InterPro"/>
</dbReference>
<reference evidence="15" key="1">
    <citation type="submission" date="2017-12" db="EMBL/GenBank/DDBJ databases">
        <authorList>
            <consortium name="DOE Joint Genome Institute"/>
            <person name="Mondo S.J."/>
            <person name="Kjaerbolling I."/>
            <person name="Vesth T.C."/>
            <person name="Frisvad J.C."/>
            <person name="Nybo J.L."/>
            <person name="Theobald S."/>
            <person name="Kuo A."/>
            <person name="Bowyer P."/>
            <person name="Matsuda Y."/>
            <person name="Lyhne E.K."/>
            <person name="Kogle M.E."/>
            <person name="Clum A."/>
            <person name="Lipzen A."/>
            <person name="Salamov A."/>
            <person name="Ngan C.Y."/>
            <person name="Daum C."/>
            <person name="Chiniquy J."/>
            <person name="Barry K."/>
            <person name="LaButti K."/>
            <person name="Haridas S."/>
            <person name="Simmons B.A."/>
            <person name="Magnuson J.K."/>
            <person name="Mortensen U.H."/>
            <person name="Larsen T.O."/>
            <person name="Grigoriev I.V."/>
            <person name="Baker S.E."/>
            <person name="Andersen M.R."/>
            <person name="Nordberg H.P."/>
            <person name="Cantor M.N."/>
            <person name="Hua S.X."/>
        </authorList>
    </citation>
    <scope>NUCLEOTIDE SEQUENCE [LARGE SCALE GENOMIC DNA]</scope>
    <source>
        <strain evidence="15">IBT 19404</strain>
    </source>
</reference>
<proteinExistence type="inferred from homology"/>
<dbReference type="Pfam" id="PF00067">
    <property type="entry name" value="p450"/>
    <property type="match status" value="1"/>
</dbReference>
<dbReference type="PANTHER" id="PTHR24305">
    <property type="entry name" value="CYTOCHROME P450"/>
    <property type="match status" value="1"/>
</dbReference>
<dbReference type="PRINTS" id="PR00463">
    <property type="entry name" value="EP450I"/>
</dbReference>
<dbReference type="GO" id="GO:0016020">
    <property type="term" value="C:membrane"/>
    <property type="evidence" value="ECO:0007669"/>
    <property type="project" value="UniProtKB-SubCell"/>
</dbReference>
<evidence type="ECO:0000256" key="12">
    <source>
        <dbReference type="PIRSR" id="PIRSR602401-1"/>
    </source>
</evidence>
<keyword evidence="8" id="KW-0560">Oxidoreductase</keyword>
<keyword evidence="7 13" id="KW-1133">Transmembrane helix</keyword>
<dbReference type="EMBL" id="KZ559543">
    <property type="protein sequence ID" value="PLN80800.1"/>
    <property type="molecule type" value="Genomic_DNA"/>
</dbReference>
<protein>
    <submittedName>
        <fullName evidence="14">Tryprostatin B 6-hydroxylase</fullName>
    </submittedName>
</protein>
<dbReference type="InterPro" id="IPR002401">
    <property type="entry name" value="Cyt_P450_E_grp-I"/>
</dbReference>
<gene>
    <name evidence="14" type="ORF">BDW42DRAFT_185818</name>
</gene>
<dbReference type="AlphaFoldDB" id="A0A2J5HU44"/>
<evidence type="ECO:0000256" key="1">
    <source>
        <dbReference type="ARBA" id="ARBA00001971"/>
    </source>
</evidence>
<dbReference type="Gene3D" id="1.10.630.10">
    <property type="entry name" value="Cytochrome P450"/>
    <property type="match status" value="1"/>
</dbReference>
<sequence>MYPLHLLAGIVGVISHQCYFRPGEHHLYPFKYLQWYTFALIFTTISLSVSTDTTLSDSAKSTAGWMLAYFVGLYASLVLYRLFFHPLGRIPGPYGARLSGLWFSYSLRNLPAFRRLEDLHKQYGPVVRVGPSEVSIIHPEAVDIIYGYKSRCSKNPFYDNAHPMGSLHSYRSRAAHDKRRRIWSTGFGDKAMRGYETRVRRYQEMLFAGLDSVAGQVINASQWFSFYTYDVMGDLAFGRSFDMLESKANHWAIQVLENGITPFKYYPPCWIFRCLVTLPFLSKDWHGFIEFTTQKLVHRMNNKVEIPDICASFLAPLNGRTLTADEFNLLMGDSMLIITAGSDTTATALTSVVYELACRPEEVDKLRAELLPIKPDASGEYLHDHISQLPHLNGFINETLRLHPPLPSVIPRKTPPEGIHVGGTYIAGGMTVFSPQWLIGRSDKAFADPLSFLPQRWCKNSKLIENRSAYAPFLTGPYSCIGKPLALMNIRTTMARLIMRYDIGFPAGENGAPFMENAEDHFSMGIQRMPIVLRRRFQ</sequence>
<keyword evidence="15" id="KW-1185">Reference proteome</keyword>
<feature type="binding site" description="axial binding residue" evidence="12">
    <location>
        <position position="480"/>
    </location>
    <ligand>
        <name>heme</name>
        <dbReference type="ChEBI" id="CHEBI:30413"/>
    </ligand>
    <ligandPart>
        <name>Fe</name>
        <dbReference type="ChEBI" id="CHEBI:18248"/>
    </ligandPart>
</feature>
<evidence type="ECO:0000256" key="9">
    <source>
        <dbReference type="ARBA" id="ARBA00023004"/>
    </source>
</evidence>
<evidence type="ECO:0000256" key="5">
    <source>
        <dbReference type="ARBA" id="ARBA00022692"/>
    </source>
</evidence>
<evidence type="ECO:0000256" key="7">
    <source>
        <dbReference type="ARBA" id="ARBA00022989"/>
    </source>
</evidence>
<comment type="subcellular location">
    <subcellularLocation>
        <location evidence="2">Membrane</location>
    </subcellularLocation>
</comment>
<evidence type="ECO:0000256" key="3">
    <source>
        <dbReference type="ARBA" id="ARBA00010617"/>
    </source>
</evidence>
<dbReference type="GO" id="GO:0016705">
    <property type="term" value="F:oxidoreductase activity, acting on paired donors, with incorporation or reduction of molecular oxygen"/>
    <property type="evidence" value="ECO:0007669"/>
    <property type="project" value="InterPro"/>
</dbReference>
<dbReference type="OrthoDB" id="6692864at2759"/>
<evidence type="ECO:0000256" key="10">
    <source>
        <dbReference type="ARBA" id="ARBA00023033"/>
    </source>
</evidence>
<evidence type="ECO:0000256" key="11">
    <source>
        <dbReference type="ARBA" id="ARBA00023136"/>
    </source>
</evidence>
<evidence type="ECO:0000256" key="4">
    <source>
        <dbReference type="ARBA" id="ARBA00022617"/>
    </source>
</evidence>
<evidence type="ECO:0000256" key="2">
    <source>
        <dbReference type="ARBA" id="ARBA00004370"/>
    </source>
</evidence>
<keyword evidence="9 12" id="KW-0408">Iron</keyword>
<evidence type="ECO:0000313" key="14">
    <source>
        <dbReference type="EMBL" id="PLN80800.1"/>
    </source>
</evidence>
<dbReference type="InterPro" id="IPR001128">
    <property type="entry name" value="Cyt_P450"/>
</dbReference>
<keyword evidence="5 13" id="KW-0812">Transmembrane</keyword>
<dbReference type="GO" id="GO:0004497">
    <property type="term" value="F:monooxygenase activity"/>
    <property type="evidence" value="ECO:0007669"/>
    <property type="project" value="UniProtKB-KW"/>
</dbReference>
<dbReference type="GO" id="GO:0020037">
    <property type="term" value="F:heme binding"/>
    <property type="evidence" value="ECO:0007669"/>
    <property type="project" value="InterPro"/>
</dbReference>
<comment type="similarity">
    <text evidence="3">Belongs to the cytochrome P450 family.</text>
</comment>
<dbReference type="FunFam" id="1.10.630.10:FF:000063">
    <property type="entry name" value="Cytochrome P450 monooxygenase"/>
    <property type="match status" value="1"/>
</dbReference>
<keyword evidence="11 13" id="KW-0472">Membrane</keyword>
<accession>A0A2J5HU44</accession>
<dbReference type="SUPFAM" id="SSF48264">
    <property type="entry name" value="Cytochrome P450"/>
    <property type="match status" value="1"/>
</dbReference>
<feature type="transmembrane region" description="Helical" evidence="13">
    <location>
        <begin position="67"/>
        <end position="84"/>
    </location>
</feature>